<evidence type="ECO:0000256" key="1">
    <source>
        <dbReference type="SAM" id="SignalP"/>
    </source>
</evidence>
<evidence type="ECO:0000313" key="2">
    <source>
        <dbReference type="EMBL" id="MBB5076940.1"/>
    </source>
</evidence>
<gene>
    <name evidence="2" type="ORF">HNR40_002404</name>
</gene>
<dbReference type="EMBL" id="JACHIN010000002">
    <property type="protein sequence ID" value="MBB5076940.1"/>
    <property type="molecule type" value="Genomic_DNA"/>
</dbReference>
<name>A0A7W8A162_9ACTN</name>
<accession>A0A7W8A162</accession>
<reference evidence="2 3" key="1">
    <citation type="submission" date="2020-08" db="EMBL/GenBank/DDBJ databases">
        <title>Genomic Encyclopedia of Type Strains, Phase IV (KMG-IV): sequencing the most valuable type-strain genomes for metagenomic binning, comparative biology and taxonomic classification.</title>
        <authorList>
            <person name="Goeker M."/>
        </authorList>
    </citation>
    <scope>NUCLEOTIDE SEQUENCE [LARGE SCALE GENOMIC DNA]</scope>
    <source>
        <strain evidence="2 3">DSM 45385</strain>
    </source>
</reference>
<dbReference type="RefSeq" id="WP_184960472.1">
    <property type="nucleotide sequence ID" value="NZ_JACHIN010000002.1"/>
</dbReference>
<protein>
    <recommendedName>
        <fullName evidence="4">PASTA domain-containing protein</fullName>
    </recommendedName>
</protein>
<evidence type="ECO:0000313" key="3">
    <source>
        <dbReference type="Proteomes" id="UP000568380"/>
    </source>
</evidence>
<dbReference type="AlphaFoldDB" id="A0A7W8A162"/>
<feature type="chain" id="PRO_5030960018" description="PASTA domain-containing protein" evidence="1">
    <location>
        <begin position="27"/>
        <end position="174"/>
    </location>
</feature>
<proteinExistence type="predicted"/>
<feature type="signal peptide" evidence="1">
    <location>
        <begin position="1"/>
        <end position="26"/>
    </location>
</feature>
<evidence type="ECO:0008006" key="4">
    <source>
        <dbReference type="Google" id="ProtNLM"/>
    </source>
</evidence>
<keyword evidence="1" id="KW-0732">Signal</keyword>
<comment type="caution">
    <text evidence="2">The sequence shown here is derived from an EMBL/GenBank/DDBJ whole genome shotgun (WGS) entry which is preliminary data.</text>
</comment>
<dbReference type="Proteomes" id="UP000568380">
    <property type="component" value="Unassembled WGS sequence"/>
</dbReference>
<organism evidence="2 3">
    <name type="scientific">Nonomuraea endophytica</name>
    <dbReference type="NCBI Taxonomy" id="714136"/>
    <lineage>
        <taxon>Bacteria</taxon>
        <taxon>Bacillati</taxon>
        <taxon>Actinomycetota</taxon>
        <taxon>Actinomycetes</taxon>
        <taxon>Streptosporangiales</taxon>
        <taxon>Streptosporangiaceae</taxon>
        <taxon>Nonomuraea</taxon>
    </lineage>
</organism>
<keyword evidence="3" id="KW-1185">Reference proteome</keyword>
<sequence>MKLTKALAVAGLTAVTLGGGMVAAHAATPSPAPAPVNTPAPAPAAEKGVRLPLDYTESRLLRLREEYNRCLKAQGVKFTKAPAVLGPGSVGVPAKGQEAKVKRCADKRVLMPKAMDPRYNRNYDADFREWVRLLNAAGLKVKAVKGGWDYTETPKLGKAERLEIERRTRVEAFS</sequence>